<dbReference type="SUPFAM" id="SSF49879">
    <property type="entry name" value="SMAD/FHA domain"/>
    <property type="match status" value="1"/>
</dbReference>
<dbReference type="Proteomes" id="UP000614469">
    <property type="component" value="Unassembled WGS sequence"/>
</dbReference>
<dbReference type="InterPro" id="IPR000253">
    <property type="entry name" value="FHA_dom"/>
</dbReference>
<dbReference type="AlphaFoldDB" id="A0A8J6NMW3"/>
<evidence type="ECO:0000313" key="4">
    <source>
        <dbReference type="Proteomes" id="UP000614469"/>
    </source>
</evidence>
<evidence type="ECO:0000256" key="1">
    <source>
        <dbReference type="SAM" id="Phobius"/>
    </source>
</evidence>
<dbReference type="CDD" id="cd00060">
    <property type="entry name" value="FHA"/>
    <property type="match status" value="1"/>
</dbReference>
<dbReference type="PANTHER" id="PTHR23308">
    <property type="entry name" value="NUCLEAR INHIBITOR OF PROTEIN PHOSPHATASE-1"/>
    <property type="match status" value="1"/>
</dbReference>
<proteinExistence type="predicted"/>
<dbReference type="Pfam" id="PF00498">
    <property type="entry name" value="FHA"/>
    <property type="match status" value="1"/>
</dbReference>
<organism evidence="3 4">
    <name type="scientific">Candidatus Desulfolinea nitratireducens</name>
    <dbReference type="NCBI Taxonomy" id="2841698"/>
    <lineage>
        <taxon>Bacteria</taxon>
        <taxon>Bacillati</taxon>
        <taxon>Chloroflexota</taxon>
        <taxon>Anaerolineae</taxon>
        <taxon>Anaerolineales</taxon>
        <taxon>Anaerolineales incertae sedis</taxon>
        <taxon>Candidatus Desulfolinea</taxon>
    </lineage>
</organism>
<feature type="domain" description="FHA" evidence="2">
    <location>
        <begin position="68"/>
        <end position="117"/>
    </location>
</feature>
<reference evidence="3 4" key="1">
    <citation type="submission" date="2020-08" db="EMBL/GenBank/DDBJ databases">
        <title>Bridging the membrane lipid divide: bacteria of the FCB group superphylum have the potential to synthesize archaeal ether lipids.</title>
        <authorList>
            <person name="Villanueva L."/>
            <person name="Von Meijenfeldt F.A.B."/>
            <person name="Westbye A.B."/>
            <person name="Yadav S."/>
            <person name="Hopmans E.C."/>
            <person name="Dutilh B.E."/>
            <person name="Sinninghe Damste J.S."/>
        </authorList>
    </citation>
    <scope>NUCLEOTIDE SEQUENCE [LARGE SCALE GENOMIC DNA]</scope>
    <source>
        <strain evidence="3">NIOZ-UU36</strain>
    </source>
</reference>
<gene>
    <name evidence="3" type="ORF">H8E29_07820</name>
</gene>
<keyword evidence="1" id="KW-0812">Transmembrane</keyword>
<evidence type="ECO:0000313" key="3">
    <source>
        <dbReference type="EMBL" id="MBC8335154.1"/>
    </source>
</evidence>
<name>A0A8J6NMW3_9CHLR</name>
<accession>A0A8J6NMW3</accession>
<dbReference type="InterPro" id="IPR050923">
    <property type="entry name" value="Cell_Proc_Reg/RNA_Proc"/>
</dbReference>
<keyword evidence="1" id="KW-0472">Membrane</keyword>
<dbReference type="PROSITE" id="PS50006">
    <property type="entry name" value="FHA_DOMAIN"/>
    <property type="match status" value="1"/>
</dbReference>
<keyword evidence="1" id="KW-1133">Transmembrane helix</keyword>
<evidence type="ECO:0000259" key="2">
    <source>
        <dbReference type="PROSITE" id="PS50006"/>
    </source>
</evidence>
<dbReference type="SMART" id="SM00240">
    <property type="entry name" value="FHA"/>
    <property type="match status" value="1"/>
</dbReference>
<dbReference type="InterPro" id="IPR008984">
    <property type="entry name" value="SMAD_FHA_dom_sf"/>
</dbReference>
<dbReference type="Gene3D" id="2.60.200.20">
    <property type="match status" value="1"/>
</dbReference>
<protein>
    <submittedName>
        <fullName evidence="3">FHA domain-containing protein</fullName>
    </submittedName>
</protein>
<feature type="transmembrane region" description="Helical" evidence="1">
    <location>
        <begin position="6"/>
        <end position="29"/>
    </location>
</feature>
<comment type="caution">
    <text evidence="3">The sequence shown here is derived from an EMBL/GenBank/DDBJ whole genome shotgun (WGS) entry which is preliminary data.</text>
</comment>
<sequence length="152" mass="17565">MSGPILLVLRIGMTLSLYFFMGWVFLLLWRNFKLQSELLAIRKTPPLTITFMSHEAKLQSKHFRVPEITLGRDPHSDIYLENETVSAHHARLNYHHGQWWLEDLQSTNGTTLNGEEVRTPTIVIGNDEIYCGKVQLKLQFSVDELSPNTLQM</sequence>
<dbReference type="EMBL" id="JACNJN010000092">
    <property type="protein sequence ID" value="MBC8335154.1"/>
    <property type="molecule type" value="Genomic_DNA"/>
</dbReference>